<dbReference type="AlphaFoldDB" id="A0A843XWQ9"/>
<dbReference type="Proteomes" id="UP000652761">
    <property type="component" value="Unassembled WGS sequence"/>
</dbReference>
<keyword evidence="3" id="KW-1185">Reference proteome</keyword>
<gene>
    <name evidence="2" type="ORF">Taro_056240</name>
</gene>
<sequence>MASSLPEEPATTLPERNLGARPKISESNLVSTGSKCRFQIGDSRAVSIAVRKNIRILPKGYNNRCISTHAPR</sequence>
<name>A0A843XWQ9_COLES</name>
<evidence type="ECO:0000313" key="2">
    <source>
        <dbReference type="EMBL" id="MQM23177.1"/>
    </source>
</evidence>
<organism evidence="2 3">
    <name type="scientific">Colocasia esculenta</name>
    <name type="common">Wild taro</name>
    <name type="synonym">Arum esculentum</name>
    <dbReference type="NCBI Taxonomy" id="4460"/>
    <lineage>
        <taxon>Eukaryota</taxon>
        <taxon>Viridiplantae</taxon>
        <taxon>Streptophyta</taxon>
        <taxon>Embryophyta</taxon>
        <taxon>Tracheophyta</taxon>
        <taxon>Spermatophyta</taxon>
        <taxon>Magnoliopsida</taxon>
        <taxon>Liliopsida</taxon>
        <taxon>Araceae</taxon>
        <taxon>Aroideae</taxon>
        <taxon>Colocasieae</taxon>
        <taxon>Colocasia</taxon>
    </lineage>
</organism>
<proteinExistence type="predicted"/>
<reference evidence="2" key="1">
    <citation type="submission" date="2017-07" db="EMBL/GenBank/DDBJ databases">
        <title>Taro Niue Genome Assembly and Annotation.</title>
        <authorList>
            <person name="Atibalentja N."/>
            <person name="Keating K."/>
            <person name="Fields C.J."/>
        </authorList>
    </citation>
    <scope>NUCLEOTIDE SEQUENCE</scope>
    <source>
        <strain evidence="2">Niue_2</strain>
        <tissue evidence="2">Leaf</tissue>
    </source>
</reference>
<comment type="caution">
    <text evidence="2">The sequence shown here is derived from an EMBL/GenBank/DDBJ whole genome shotgun (WGS) entry which is preliminary data.</text>
</comment>
<protein>
    <submittedName>
        <fullName evidence="2">Uncharacterized protein</fullName>
    </submittedName>
</protein>
<evidence type="ECO:0000256" key="1">
    <source>
        <dbReference type="SAM" id="MobiDB-lite"/>
    </source>
</evidence>
<feature type="region of interest" description="Disordered" evidence="1">
    <location>
        <begin position="1"/>
        <end position="26"/>
    </location>
</feature>
<evidence type="ECO:0000313" key="3">
    <source>
        <dbReference type="Proteomes" id="UP000652761"/>
    </source>
</evidence>
<dbReference type="EMBL" id="NMUH01015298">
    <property type="protein sequence ID" value="MQM23177.1"/>
    <property type="molecule type" value="Genomic_DNA"/>
</dbReference>
<accession>A0A843XWQ9</accession>